<feature type="transmembrane region" description="Helical" evidence="1">
    <location>
        <begin position="18"/>
        <end position="36"/>
    </location>
</feature>
<keyword evidence="1" id="KW-0472">Membrane</keyword>
<dbReference type="RefSeq" id="WP_350279523.1">
    <property type="nucleotide sequence ID" value="NZ_CP158165.1"/>
</dbReference>
<keyword evidence="1" id="KW-0812">Transmembrane</keyword>
<feature type="transmembrane region" description="Helical" evidence="1">
    <location>
        <begin position="42"/>
        <end position="64"/>
    </location>
</feature>
<evidence type="ECO:0008006" key="3">
    <source>
        <dbReference type="Google" id="ProtNLM"/>
    </source>
</evidence>
<evidence type="ECO:0000256" key="1">
    <source>
        <dbReference type="SAM" id="Phobius"/>
    </source>
</evidence>
<evidence type="ECO:0000313" key="2">
    <source>
        <dbReference type="EMBL" id="XBV26728.1"/>
    </source>
</evidence>
<gene>
    <name evidence="2" type="ORF">ABN611_09945</name>
</gene>
<accession>A0AAU7TIZ5</accession>
<protein>
    <recommendedName>
        <fullName evidence="3">PH domain-containing protein</fullName>
    </recommendedName>
</protein>
<reference evidence="2" key="1">
    <citation type="submission" date="2024-06" db="EMBL/GenBank/DDBJ databases">
        <title>Kribbella sp. strain HUAS MG21 genome sequences.</title>
        <authorList>
            <person name="Mo P."/>
        </authorList>
    </citation>
    <scope>NUCLEOTIDE SEQUENCE</scope>
    <source>
        <strain evidence="2">HUAS MG21</strain>
    </source>
</reference>
<sequence length="168" mass="18778">MQPGEPVASFSTSRLRSAIVAPVATLLFVVLVPYEFDYSRQLAGMLFVNFLCLLCLVVAVRAWILVLRPRAEIRLTASGLTMTYGRRALTAPWAAVTQIRIDQRSKRPWVVVWLDPAFAAEAPVPRRSDGSYRVLPIGRGRSKTRRIQHLGRLRAAVMGFGGRYLDPV</sequence>
<proteinExistence type="predicted"/>
<dbReference type="EMBL" id="CP158165">
    <property type="protein sequence ID" value="XBV26728.1"/>
    <property type="molecule type" value="Genomic_DNA"/>
</dbReference>
<keyword evidence="1" id="KW-1133">Transmembrane helix</keyword>
<organism evidence="2">
    <name type="scientific">Kribbella sp. HUAS MG21</name>
    <dbReference type="NCBI Taxonomy" id="3160966"/>
    <lineage>
        <taxon>Bacteria</taxon>
        <taxon>Bacillati</taxon>
        <taxon>Actinomycetota</taxon>
        <taxon>Actinomycetes</taxon>
        <taxon>Propionibacteriales</taxon>
        <taxon>Kribbellaceae</taxon>
        <taxon>Kribbella</taxon>
    </lineage>
</organism>
<dbReference type="AlphaFoldDB" id="A0AAU7TIZ5"/>
<name>A0AAU7TIZ5_9ACTN</name>